<dbReference type="EMBL" id="LAZR01005761">
    <property type="protein sequence ID" value="KKM97328.1"/>
    <property type="molecule type" value="Genomic_DNA"/>
</dbReference>
<protein>
    <submittedName>
        <fullName evidence="1">Uncharacterized protein</fullName>
    </submittedName>
</protein>
<accession>A0A0F9LV92</accession>
<proteinExistence type="predicted"/>
<sequence length="187" mass="20323">MADTYRTLSQLLTTLFQDGQAASSISAQDVRDLIISIGQSPYGGMYTLSSIETVISSVGVYTKGLCTSQISNLRNFDMPADNRLRYIGTIPYHMHIACTISMTAAGNQKLASFKLFHFDDSISSGALIDGSRVNRFIAAGADEGSTAIHWDVILDTNDYLELHVANLSDSTNITISNFYMFAVGVLT</sequence>
<gene>
    <name evidence="1" type="ORF">LCGC14_1169160</name>
</gene>
<evidence type="ECO:0000313" key="1">
    <source>
        <dbReference type="EMBL" id="KKM97328.1"/>
    </source>
</evidence>
<dbReference type="AlphaFoldDB" id="A0A0F9LV92"/>
<reference evidence="1" key="1">
    <citation type="journal article" date="2015" name="Nature">
        <title>Complex archaea that bridge the gap between prokaryotes and eukaryotes.</title>
        <authorList>
            <person name="Spang A."/>
            <person name="Saw J.H."/>
            <person name="Jorgensen S.L."/>
            <person name="Zaremba-Niedzwiedzka K."/>
            <person name="Martijn J."/>
            <person name="Lind A.E."/>
            <person name="van Eijk R."/>
            <person name="Schleper C."/>
            <person name="Guy L."/>
            <person name="Ettema T.J."/>
        </authorList>
    </citation>
    <scope>NUCLEOTIDE SEQUENCE</scope>
</reference>
<name>A0A0F9LV92_9ZZZZ</name>
<comment type="caution">
    <text evidence="1">The sequence shown here is derived from an EMBL/GenBank/DDBJ whole genome shotgun (WGS) entry which is preliminary data.</text>
</comment>
<organism evidence="1">
    <name type="scientific">marine sediment metagenome</name>
    <dbReference type="NCBI Taxonomy" id="412755"/>
    <lineage>
        <taxon>unclassified sequences</taxon>
        <taxon>metagenomes</taxon>
        <taxon>ecological metagenomes</taxon>
    </lineage>
</organism>